<evidence type="ECO:0000313" key="3">
    <source>
        <dbReference type="EMBL" id="CAF1343179.1"/>
    </source>
</evidence>
<proteinExistence type="predicted"/>
<dbReference type="Gene3D" id="2.40.50.140">
    <property type="entry name" value="Nucleic acid-binding proteins"/>
    <property type="match status" value="1"/>
</dbReference>
<sequence length="518" mass="58869">MYRLDVEYVLGFLQIILHVYKNEPKCAQCNGKHHSLDNQCQVIRDYKQRLKEDVEEAINSGKLHRFTPKEQAPDFELHEQEFPALKTVDNHQPRKWNIEQNHLASRPNTTNVVATEKSLENINNKLSKLLDSNKRVEEKMDQLKADLKTVTLDAQLHQAVLFDVITTMKDFIQHFIPPSLTSSRVDRGINRNGGVCIAIGKHLKATRIDVNILNTVIIDITGLSEPKRIIGIYWPISQQRDLDDILPYVVEGAYSGHLFADDLGIPITPPILKKLNPMIQHLEKEGTGICDQSGFITPEEFQRCRPVGSQPARIYGLPKVHKTGTPLRPILSAIGTYNYGIAKIFHHSIKFTFEEENNMSLPFLDVMIKRNQQLTIGALVRYLCGNTSEKAILQVVGIKVIEKIKNDDTSIFTKYYHLILSDDKHTFSSCMLDTKINKLIEMNSLKENSIIRIDRVMVNSIDKTEKIMLVLYELEVIQSDSERIGDLVALSLTDITNSGGDINFLETTNDNNTTIKKS</sequence>
<name>A0A815GQD1_9BILA</name>
<dbReference type="EMBL" id="CAJNOU010002709">
    <property type="protein sequence ID" value="CAF1343179.1"/>
    <property type="molecule type" value="Genomic_DNA"/>
</dbReference>
<dbReference type="InterPro" id="IPR012340">
    <property type="entry name" value="NA-bd_OB-fold"/>
</dbReference>
<feature type="coiled-coil region" evidence="1">
    <location>
        <begin position="119"/>
        <end position="153"/>
    </location>
</feature>
<comment type="caution">
    <text evidence="3">The sequence shown here is derived from an EMBL/GenBank/DDBJ whole genome shotgun (WGS) entry which is preliminary data.</text>
</comment>
<keyword evidence="1" id="KW-0175">Coiled coil</keyword>
<accession>A0A815GQD1</accession>
<protein>
    <recommendedName>
        <fullName evidence="2">Replication factor-A protein 1 N-terminal domain-containing protein</fullName>
    </recommendedName>
</protein>
<dbReference type="SUPFAM" id="SSF50249">
    <property type="entry name" value="Nucleic acid-binding proteins"/>
    <property type="match status" value="1"/>
</dbReference>
<evidence type="ECO:0000259" key="2">
    <source>
        <dbReference type="Pfam" id="PF04057"/>
    </source>
</evidence>
<dbReference type="GO" id="GO:0003677">
    <property type="term" value="F:DNA binding"/>
    <property type="evidence" value="ECO:0007669"/>
    <property type="project" value="InterPro"/>
</dbReference>
<dbReference type="GO" id="GO:0006260">
    <property type="term" value="P:DNA replication"/>
    <property type="evidence" value="ECO:0007669"/>
    <property type="project" value="InterPro"/>
</dbReference>
<dbReference type="Pfam" id="PF04057">
    <property type="entry name" value="Rep-A_N"/>
    <property type="match status" value="1"/>
</dbReference>
<evidence type="ECO:0000256" key="1">
    <source>
        <dbReference type="SAM" id="Coils"/>
    </source>
</evidence>
<dbReference type="InterPro" id="IPR007199">
    <property type="entry name" value="Rep_factor-A_N"/>
</dbReference>
<feature type="non-terminal residue" evidence="3">
    <location>
        <position position="1"/>
    </location>
</feature>
<dbReference type="AlphaFoldDB" id="A0A815GQD1"/>
<dbReference type="GO" id="GO:0005634">
    <property type="term" value="C:nucleus"/>
    <property type="evidence" value="ECO:0007669"/>
    <property type="project" value="InterPro"/>
</dbReference>
<reference evidence="3" key="1">
    <citation type="submission" date="2021-02" db="EMBL/GenBank/DDBJ databases">
        <authorList>
            <person name="Nowell W R."/>
        </authorList>
    </citation>
    <scope>NUCLEOTIDE SEQUENCE</scope>
</reference>
<feature type="domain" description="Replication factor-A protein 1 N-terminal" evidence="2">
    <location>
        <begin position="374"/>
        <end position="478"/>
    </location>
</feature>
<dbReference type="Proteomes" id="UP000663889">
    <property type="component" value="Unassembled WGS sequence"/>
</dbReference>
<gene>
    <name evidence="3" type="ORF">SEV965_LOCUS28454</name>
</gene>
<evidence type="ECO:0000313" key="4">
    <source>
        <dbReference type="Proteomes" id="UP000663889"/>
    </source>
</evidence>
<organism evidence="3 4">
    <name type="scientific">Rotaria sordida</name>
    <dbReference type="NCBI Taxonomy" id="392033"/>
    <lineage>
        <taxon>Eukaryota</taxon>
        <taxon>Metazoa</taxon>
        <taxon>Spiralia</taxon>
        <taxon>Gnathifera</taxon>
        <taxon>Rotifera</taxon>
        <taxon>Eurotatoria</taxon>
        <taxon>Bdelloidea</taxon>
        <taxon>Philodinida</taxon>
        <taxon>Philodinidae</taxon>
        <taxon>Rotaria</taxon>
    </lineage>
</organism>